<protein>
    <recommendedName>
        <fullName evidence="1">Apextrin C-terminal domain-containing protein</fullName>
    </recommendedName>
</protein>
<evidence type="ECO:0000313" key="2">
    <source>
        <dbReference type="EMBL" id="KAK3759328.1"/>
    </source>
</evidence>
<dbReference type="Gene3D" id="1.20.5.340">
    <property type="match status" value="1"/>
</dbReference>
<evidence type="ECO:0000313" key="3">
    <source>
        <dbReference type="Proteomes" id="UP001283361"/>
    </source>
</evidence>
<gene>
    <name evidence="2" type="ORF">RRG08_058140</name>
</gene>
<dbReference type="PANTHER" id="PTHR19324:SF33">
    <property type="entry name" value="MUCIN-5AC"/>
    <property type="match status" value="1"/>
</dbReference>
<reference evidence="2" key="1">
    <citation type="journal article" date="2023" name="G3 (Bethesda)">
        <title>A reference genome for the long-term kleptoplast-retaining sea slug Elysia crispata morphotype clarki.</title>
        <authorList>
            <person name="Eastman K.E."/>
            <person name="Pendleton A.L."/>
            <person name="Shaikh M.A."/>
            <person name="Suttiyut T."/>
            <person name="Ogas R."/>
            <person name="Tomko P."/>
            <person name="Gavelis G."/>
            <person name="Widhalm J.R."/>
            <person name="Wisecaver J.H."/>
        </authorList>
    </citation>
    <scope>NUCLEOTIDE SEQUENCE</scope>
    <source>
        <strain evidence="2">ECLA1</strain>
    </source>
</reference>
<keyword evidence="3" id="KW-1185">Reference proteome</keyword>
<evidence type="ECO:0000259" key="1">
    <source>
        <dbReference type="Pfam" id="PF16977"/>
    </source>
</evidence>
<sequence length="446" mass="49662">MILRQVALIIAVLVIHSSFVFLVTGVSTPETPFQLKVTPALVNRYTAKNMTLRCDHNPGVQTEISQVFRIRILKKSTSGWSLVAEQRDNENSPRVTGNLTASATVNSGVSGAFLQVSWLDVGEDNFGVYICEVLAFDISNRLASVPSLELDIHEFEFPTEYFESLSKETHDTVIALKKTTDSEIPSLKKDIIGVHELVDTIHQNQSSILSQIDKFETNQSSLKSSVKELETRVSSMQSSLTICETKLSSLTQWPEGFYALLQPKTGCPVDLAFFRWHSQVSYNTHRISIKFRPSQYFQLICVLTSNLIHRQFHTDSWPNGSFCINKILSKPCPDGFSSGYVTFDTEDTDYSGYAINNVATSVSGPNLQFCCQKTGSAESPIELPTSSPFLLYRLGGDCQTVQGMNVTSQVLQFNTEDYSNGDSVGGTYPDIDRPGSVIKFNLCYYY</sequence>
<proteinExistence type="predicted"/>
<dbReference type="InterPro" id="IPR031569">
    <property type="entry name" value="ApeC"/>
</dbReference>
<organism evidence="2 3">
    <name type="scientific">Elysia crispata</name>
    <name type="common">lettuce slug</name>
    <dbReference type="NCBI Taxonomy" id="231223"/>
    <lineage>
        <taxon>Eukaryota</taxon>
        <taxon>Metazoa</taxon>
        <taxon>Spiralia</taxon>
        <taxon>Lophotrochozoa</taxon>
        <taxon>Mollusca</taxon>
        <taxon>Gastropoda</taxon>
        <taxon>Heterobranchia</taxon>
        <taxon>Euthyneura</taxon>
        <taxon>Panpulmonata</taxon>
        <taxon>Sacoglossa</taxon>
        <taxon>Placobranchoidea</taxon>
        <taxon>Plakobranchidae</taxon>
        <taxon>Elysia</taxon>
    </lineage>
</organism>
<dbReference type="Proteomes" id="UP001283361">
    <property type="component" value="Unassembled WGS sequence"/>
</dbReference>
<dbReference type="EMBL" id="JAWDGP010005138">
    <property type="protein sequence ID" value="KAK3759328.1"/>
    <property type="molecule type" value="Genomic_DNA"/>
</dbReference>
<accession>A0AAE1D7L1</accession>
<feature type="domain" description="Apextrin C-terminal" evidence="1">
    <location>
        <begin position="253"/>
        <end position="445"/>
    </location>
</feature>
<name>A0AAE1D7L1_9GAST</name>
<dbReference type="Pfam" id="PF16977">
    <property type="entry name" value="ApeC"/>
    <property type="match status" value="1"/>
</dbReference>
<dbReference type="AlphaFoldDB" id="A0AAE1D7L1"/>
<dbReference type="PANTHER" id="PTHR19324">
    <property type="entry name" value="PERFORIN-LIKE PROTEIN 1"/>
    <property type="match status" value="1"/>
</dbReference>
<comment type="caution">
    <text evidence="2">The sequence shown here is derived from an EMBL/GenBank/DDBJ whole genome shotgun (WGS) entry which is preliminary data.</text>
</comment>